<feature type="domain" description="Peptidase S33 tripeptidyl aminopeptidase-like C-terminal" evidence="1">
    <location>
        <begin position="3"/>
        <end position="42"/>
    </location>
</feature>
<evidence type="ECO:0000313" key="2">
    <source>
        <dbReference type="EMBL" id="SDY89346.1"/>
    </source>
</evidence>
<keyword evidence="3" id="KW-1185">Reference proteome</keyword>
<dbReference type="SUPFAM" id="SSF53474">
    <property type="entry name" value="alpha/beta-Hydrolases"/>
    <property type="match status" value="1"/>
</dbReference>
<accession>A0A1H3NK91</accession>
<sequence>MTTPVFVIEAPADPAYPPPNAQHLQRAIGSAHRVQVPGMGHALPSAVLAPLGRALEAHLDAVDAVDASGR</sequence>
<reference evidence="3" key="1">
    <citation type="submission" date="2016-10" db="EMBL/GenBank/DDBJ databases">
        <authorList>
            <person name="Varghese N."/>
            <person name="Submissions S."/>
        </authorList>
    </citation>
    <scope>NUCLEOTIDE SEQUENCE [LARGE SCALE GENOMIC DNA]</scope>
    <source>
        <strain evidence="3">DSM 45422</strain>
    </source>
</reference>
<evidence type="ECO:0000259" key="1">
    <source>
        <dbReference type="Pfam" id="PF08386"/>
    </source>
</evidence>
<dbReference type="RefSeq" id="WP_211517196.1">
    <property type="nucleotide sequence ID" value="NZ_FNOT01000013.1"/>
</dbReference>
<protein>
    <submittedName>
        <fullName evidence="2">TAP-like protein</fullName>
    </submittedName>
</protein>
<dbReference type="InterPro" id="IPR029058">
    <property type="entry name" value="AB_hydrolase_fold"/>
</dbReference>
<name>A0A1H3NK91_9ACTN</name>
<gene>
    <name evidence="2" type="ORF">SAMN05660209_03999</name>
</gene>
<dbReference type="AlphaFoldDB" id="A0A1H3NK91"/>
<evidence type="ECO:0000313" key="3">
    <source>
        <dbReference type="Proteomes" id="UP000198921"/>
    </source>
</evidence>
<dbReference type="EMBL" id="FNOT01000013">
    <property type="protein sequence ID" value="SDY89346.1"/>
    <property type="molecule type" value="Genomic_DNA"/>
</dbReference>
<dbReference type="Pfam" id="PF08386">
    <property type="entry name" value="Abhydrolase_4"/>
    <property type="match status" value="1"/>
</dbReference>
<dbReference type="Proteomes" id="UP000198921">
    <property type="component" value="Unassembled WGS sequence"/>
</dbReference>
<dbReference type="STRING" id="1137993.SAMN05660209_03999"/>
<dbReference type="InterPro" id="IPR013595">
    <property type="entry name" value="Pept_S33_TAP-like_C"/>
</dbReference>
<organism evidence="2 3">
    <name type="scientific">Geodermatophilus africanus</name>
    <dbReference type="NCBI Taxonomy" id="1137993"/>
    <lineage>
        <taxon>Bacteria</taxon>
        <taxon>Bacillati</taxon>
        <taxon>Actinomycetota</taxon>
        <taxon>Actinomycetes</taxon>
        <taxon>Geodermatophilales</taxon>
        <taxon>Geodermatophilaceae</taxon>
        <taxon>Geodermatophilus</taxon>
    </lineage>
</organism>
<proteinExistence type="predicted"/>
<dbReference type="Gene3D" id="3.40.50.1820">
    <property type="entry name" value="alpha/beta hydrolase"/>
    <property type="match status" value="1"/>
</dbReference>